<evidence type="ECO:0000256" key="5">
    <source>
        <dbReference type="ARBA" id="ARBA00023040"/>
    </source>
</evidence>
<accession>A0A913Z2G7</accession>
<dbReference type="InterPro" id="IPR017452">
    <property type="entry name" value="GPCR_Rhodpsn_7TM"/>
</dbReference>
<evidence type="ECO:0000313" key="12">
    <source>
        <dbReference type="EnsemblMetazoa" id="XP_038045191.1"/>
    </source>
</evidence>
<dbReference type="OMA" id="EDAYWIC"/>
<dbReference type="Proteomes" id="UP000887568">
    <property type="component" value="Unplaced"/>
</dbReference>
<dbReference type="InterPro" id="IPR000276">
    <property type="entry name" value="GPCR_Rhodpsn"/>
</dbReference>
<keyword evidence="3 10" id="KW-0812">Transmembrane</keyword>
<dbReference type="AlphaFoldDB" id="A0A913Z2G7"/>
<keyword evidence="6 10" id="KW-0472">Membrane</keyword>
<keyword evidence="13" id="KW-1185">Reference proteome</keyword>
<dbReference type="GeneID" id="119719774"/>
<reference evidence="12" key="1">
    <citation type="submission" date="2022-11" db="UniProtKB">
        <authorList>
            <consortium name="EnsemblMetazoa"/>
        </authorList>
    </citation>
    <scope>IDENTIFICATION</scope>
</reference>
<proteinExistence type="predicted"/>
<dbReference type="Pfam" id="PF00001">
    <property type="entry name" value="7tm_1"/>
    <property type="match status" value="1"/>
</dbReference>
<feature type="transmembrane region" description="Helical" evidence="10">
    <location>
        <begin position="105"/>
        <end position="132"/>
    </location>
</feature>
<evidence type="ECO:0000256" key="7">
    <source>
        <dbReference type="ARBA" id="ARBA00023170"/>
    </source>
</evidence>
<dbReference type="CDD" id="cd00637">
    <property type="entry name" value="7tm_classA_rhodopsin-like"/>
    <property type="match status" value="1"/>
</dbReference>
<feature type="domain" description="G-protein coupled receptors family 1 profile" evidence="11">
    <location>
        <begin position="51"/>
        <end position="321"/>
    </location>
</feature>
<evidence type="ECO:0000256" key="3">
    <source>
        <dbReference type="ARBA" id="ARBA00022692"/>
    </source>
</evidence>
<dbReference type="PRINTS" id="PR00237">
    <property type="entry name" value="GPCRRHODOPSN"/>
</dbReference>
<dbReference type="Gene3D" id="1.20.1070.10">
    <property type="entry name" value="Rhodopsin 7-helix transmembrane proteins"/>
    <property type="match status" value="1"/>
</dbReference>
<feature type="transmembrane region" description="Helical" evidence="10">
    <location>
        <begin position="36"/>
        <end position="59"/>
    </location>
</feature>
<dbReference type="SUPFAM" id="SSF81321">
    <property type="entry name" value="Family A G protein-coupled receptor-like"/>
    <property type="match status" value="1"/>
</dbReference>
<dbReference type="PANTHER" id="PTHR24228">
    <property type="entry name" value="B2 BRADYKININ RECEPTOR/ANGIOTENSIN II RECEPTOR"/>
    <property type="match status" value="1"/>
</dbReference>
<evidence type="ECO:0000256" key="6">
    <source>
        <dbReference type="ARBA" id="ARBA00023136"/>
    </source>
</evidence>
<dbReference type="SMART" id="SM01381">
    <property type="entry name" value="7TM_GPCR_Srsx"/>
    <property type="match status" value="1"/>
</dbReference>
<evidence type="ECO:0000256" key="10">
    <source>
        <dbReference type="SAM" id="Phobius"/>
    </source>
</evidence>
<evidence type="ECO:0000256" key="8">
    <source>
        <dbReference type="ARBA" id="ARBA00023224"/>
    </source>
</evidence>
<keyword evidence="5" id="KW-0297">G-protein coupled receptor</keyword>
<dbReference type="PROSITE" id="PS50262">
    <property type="entry name" value="G_PROTEIN_RECEP_F1_2"/>
    <property type="match status" value="1"/>
</dbReference>
<dbReference type="OrthoDB" id="9996086at2759"/>
<evidence type="ECO:0000256" key="4">
    <source>
        <dbReference type="ARBA" id="ARBA00022989"/>
    </source>
</evidence>
<keyword evidence="8" id="KW-0807">Transducer</keyword>
<dbReference type="GO" id="GO:0004930">
    <property type="term" value="F:G protein-coupled receptor activity"/>
    <property type="evidence" value="ECO:0007669"/>
    <property type="project" value="UniProtKB-KW"/>
</dbReference>
<feature type="compositionally biased region" description="Polar residues" evidence="9">
    <location>
        <begin position="346"/>
        <end position="362"/>
    </location>
</feature>
<evidence type="ECO:0000259" key="11">
    <source>
        <dbReference type="PROSITE" id="PS50262"/>
    </source>
</evidence>
<evidence type="ECO:0000256" key="1">
    <source>
        <dbReference type="ARBA" id="ARBA00004651"/>
    </source>
</evidence>
<feature type="region of interest" description="Disordered" evidence="9">
    <location>
        <begin position="346"/>
        <end position="368"/>
    </location>
</feature>
<feature type="transmembrane region" description="Helical" evidence="10">
    <location>
        <begin position="153"/>
        <end position="174"/>
    </location>
</feature>
<evidence type="ECO:0000313" key="13">
    <source>
        <dbReference type="Proteomes" id="UP000887568"/>
    </source>
</evidence>
<feature type="transmembrane region" description="Helical" evidence="10">
    <location>
        <begin position="71"/>
        <end position="90"/>
    </location>
</feature>
<protein>
    <recommendedName>
        <fullName evidence="11">G-protein coupled receptors family 1 profile domain-containing protein</fullName>
    </recommendedName>
</protein>
<evidence type="ECO:0000256" key="9">
    <source>
        <dbReference type="SAM" id="MobiDB-lite"/>
    </source>
</evidence>
<dbReference type="PANTHER" id="PTHR24228:SF72">
    <property type="entry name" value="G-PROTEIN COUPLED RECEPTORS FAMILY 1 PROFILE DOMAIN-CONTAINING PROTEIN"/>
    <property type="match status" value="1"/>
</dbReference>
<dbReference type="RefSeq" id="XP_038045191.1">
    <property type="nucleotide sequence ID" value="XM_038189263.1"/>
</dbReference>
<dbReference type="GO" id="GO:0005886">
    <property type="term" value="C:plasma membrane"/>
    <property type="evidence" value="ECO:0007669"/>
    <property type="project" value="UniProtKB-SubCell"/>
</dbReference>
<sequence length="368" mass="41568">MANETLISEMNTTSYDNTTSSERMIIIYQHYFERQIIAALFIMAAIVGTTGNSLVIIAVALSKKLRTPTNVFVVNLAIADLLACTALPWQSLSVLHEDGWPLEDAYWICVASASVLITCGTCSINNLALIAVTRWVGITKPKHTAHRMRSHRTLAVMVALTWLIPCGCVLVPLVSDFGELGYEKIYSLCSWDTSNPYSMYFNILLLAIGYPVQFVTIIFCYTSIFAFVRRNNREMTMASKQRAPSVSAKVSASVSTTSLRKKLWQRKLDVTKNLVYIVLAFAVSQTPYCVVLLLYTDLSYRLTPYFAVILFCNCCVNPIIYATSHPDFKEAFRHMIKCRRREIPQSYQRNGQQKHQLTSDQTESNDKL</sequence>
<name>A0A913Z2G7_PATMI</name>
<feature type="transmembrane region" description="Helical" evidence="10">
    <location>
        <begin position="200"/>
        <end position="228"/>
    </location>
</feature>
<feature type="transmembrane region" description="Helical" evidence="10">
    <location>
        <begin position="274"/>
        <end position="296"/>
    </location>
</feature>
<comment type="subcellular location">
    <subcellularLocation>
        <location evidence="1">Cell membrane</location>
        <topology evidence="1">Multi-pass membrane protein</topology>
    </subcellularLocation>
</comment>
<keyword evidence="2" id="KW-1003">Cell membrane</keyword>
<organism evidence="12 13">
    <name type="scientific">Patiria miniata</name>
    <name type="common">Bat star</name>
    <name type="synonym">Asterina miniata</name>
    <dbReference type="NCBI Taxonomy" id="46514"/>
    <lineage>
        <taxon>Eukaryota</taxon>
        <taxon>Metazoa</taxon>
        <taxon>Echinodermata</taxon>
        <taxon>Eleutherozoa</taxon>
        <taxon>Asterozoa</taxon>
        <taxon>Asteroidea</taxon>
        <taxon>Valvatacea</taxon>
        <taxon>Valvatida</taxon>
        <taxon>Asterinidae</taxon>
        <taxon>Patiria</taxon>
    </lineage>
</organism>
<dbReference type="EnsemblMetazoa" id="XM_038189263.1">
    <property type="protein sequence ID" value="XP_038045191.1"/>
    <property type="gene ID" value="LOC119719774"/>
</dbReference>
<keyword evidence="4 10" id="KW-1133">Transmembrane helix</keyword>
<feature type="transmembrane region" description="Helical" evidence="10">
    <location>
        <begin position="302"/>
        <end position="323"/>
    </location>
</feature>
<keyword evidence="7" id="KW-0675">Receptor</keyword>
<evidence type="ECO:0000256" key="2">
    <source>
        <dbReference type="ARBA" id="ARBA00022475"/>
    </source>
</evidence>